<proteinExistence type="predicted"/>
<dbReference type="Gene3D" id="3.40.250.10">
    <property type="entry name" value="Rhodanese-like domain"/>
    <property type="match status" value="1"/>
</dbReference>
<keyword evidence="3" id="KW-1185">Reference proteome</keyword>
<protein>
    <recommendedName>
        <fullName evidence="1">Rhodanese domain-containing protein</fullName>
    </recommendedName>
</protein>
<dbReference type="PANTHER" id="PTHR43031">
    <property type="entry name" value="FAD-DEPENDENT OXIDOREDUCTASE"/>
    <property type="match status" value="1"/>
</dbReference>
<reference evidence="3" key="1">
    <citation type="journal article" date="2019" name="Int. J. Syst. Evol. Microbiol.">
        <title>The Global Catalogue of Microorganisms (GCM) 10K type strain sequencing project: providing services to taxonomists for standard genome sequencing and annotation.</title>
        <authorList>
            <consortium name="The Broad Institute Genomics Platform"/>
            <consortium name="The Broad Institute Genome Sequencing Center for Infectious Disease"/>
            <person name="Wu L."/>
            <person name="Ma J."/>
        </authorList>
    </citation>
    <scope>NUCLEOTIDE SEQUENCE [LARGE SCALE GENOMIC DNA]</scope>
    <source>
        <strain evidence="3">JCM 16902</strain>
    </source>
</reference>
<gene>
    <name evidence="2" type="ORF">GCM10022223_17530</name>
</gene>
<dbReference type="InterPro" id="IPR001763">
    <property type="entry name" value="Rhodanese-like_dom"/>
</dbReference>
<evidence type="ECO:0000313" key="3">
    <source>
        <dbReference type="Proteomes" id="UP001501074"/>
    </source>
</evidence>
<comment type="caution">
    <text evidence="2">The sequence shown here is derived from an EMBL/GenBank/DDBJ whole genome shotgun (WGS) entry which is preliminary data.</text>
</comment>
<sequence>MQNPISAADFFAAKLAHQTDPADLAAARASGMAPLILDVRSEAGWRQGRIPGAVHLPGPQVAGRIHEFAPDRDAPIVTYCWGPGCNGSTRAAFALASMGYTRVQEMIGGFEYWAREGLAVVTDAGRSRRAPDDLVAPVRGGVSAG</sequence>
<name>A0ABP6ZEL2_9ACTN</name>
<feature type="domain" description="Rhodanese" evidence="1">
    <location>
        <begin position="30"/>
        <end position="122"/>
    </location>
</feature>
<dbReference type="InterPro" id="IPR050229">
    <property type="entry name" value="GlpE_sulfurtransferase"/>
</dbReference>
<dbReference type="SUPFAM" id="SSF52821">
    <property type="entry name" value="Rhodanese/Cell cycle control phosphatase"/>
    <property type="match status" value="1"/>
</dbReference>
<dbReference type="Pfam" id="PF00581">
    <property type="entry name" value="Rhodanese"/>
    <property type="match status" value="1"/>
</dbReference>
<dbReference type="InterPro" id="IPR036873">
    <property type="entry name" value="Rhodanese-like_dom_sf"/>
</dbReference>
<dbReference type="Proteomes" id="UP001501074">
    <property type="component" value="Unassembled WGS sequence"/>
</dbReference>
<evidence type="ECO:0000313" key="2">
    <source>
        <dbReference type="EMBL" id="GAA3602257.1"/>
    </source>
</evidence>
<dbReference type="SMART" id="SM00450">
    <property type="entry name" value="RHOD"/>
    <property type="match status" value="1"/>
</dbReference>
<organism evidence="2 3">
    <name type="scientific">Kineosporia mesophila</name>
    <dbReference type="NCBI Taxonomy" id="566012"/>
    <lineage>
        <taxon>Bacteria</taxon>
        <taxon>Bacillati</taxon>
        <taxon>Actinomycetota</taxon>
        <taxon>Actinomycetes</taxon>
        <taxon>Kineosporiales</taxon>
        <taxon>Kineosporiaceae</taxon>
        <taxon>Kineosporia</taxon>
    </lineage>
</organism>
<evidence type="ECO:0000259" key="1">
    <source>
        <dbReference type="PROSITE" id="PS50206"/>
    </source>
</evidence>
<dbReference type="EMBL" id="BAAAZO010000002">
    <property type="protein sequence ID" value="GAA3602257.1"/>
    <property type="molecule type" value="Genomic_DNA"/>
</dbReference>
<dbReference type="PROSITE" id="PS50206">
    <property type="entry name" value="RHODANESE_3"/>
    <property type="match status" value="1"/>
</dbReference>
<accession>A0ABP6ZEL2</accession>
<dbReference type="PANTHER" id="PTHR43031:SF1">
    <property type="entry name" value="PYRIDINE NUCLEOTIDE-DISULPHIDE OXIDOREDUCTASE"/>
    <property type="match status" value="1"/>
</dbReference>